<proteinExistence type="predicted"/>
<dbReference type="AlphaFoldDB" id="A0A6J7JI12"/>
<protein>
    <submittedName>
        <fullName evidence="1">Unannotated protein</fullName>
    </submittedName>
</protein>
<evidence type="ECO:0000313" key="1">
    <source>
        <dbReference type="EMBL" id="CAB4943025.1"/>
    </source>
</evidence>
<accession>A0A6J7JI12</accession>
<name>A0A6J7JI12_9ZZZZ</name>
<reference evidence="1" key="1">
    <citation type="submission" date="2020-05" db="EMBL/GenBank/DDBJ databases">
        <authorList>
            <person name="Chiriac C."/>
            <person name="Salcher M."/>
            <person name="Ghai R."/>
            <person name="Kavagutti S V."/>
        </authorList>
    </citation>
    <scope>NUCLEOTIDE SEQUENCE</scope>
</reference>
<sequence>MRRYRPLLLLVPAVAAASLALPASGSADVTGSVLLPCHSNSPLGSRDEPIEVGLAGGTPGGAFRLLATLPGGRAGGVGSVTSTFDADGEATARIVRLGGLGRAVSAGRPVGLTVQEGAGAPVPVAETLVTNLTVDVAARPASPGARRRVRVSGTPFADARLSAFLVRASGGRVLRRVALGRANACGYVRRTVAVAPRGLPRGSYRVYVAAGTELRRTQAVYARLRVR</sequence>
<organism evidence="1">
    <name type="scientific">freshwater metagenome</name>
    <dbReference type="NCBI Taxonomy" id="449393"/>
    <lineage>
        <taxon>unclassified sequences</taxon>
        <taxon>metagenomes</taxon>
        <taxon>ecological metagenomes</taxon>
    </lineage>
</organism>
<gene>
    <name evidence="1" type="ORF">UFOPK3564_03061</name>
</gene>
<dbReference type="EMBL" id="CAFBMK010000261">
    <property type="protein sequence ID" value="CAB4943025.1"/>
    <property type="molecule type" value="Genomic_DNA"/>
</dbReference>